<dbReference type="Gene3D" id="1.10.8.270">
    <property type="entry name" value="putative rabgap domain of human tbc1 domain family member 14 like domains"/>
    <property type="match status" value="1"/>
</dbReference>
<accession>A0AAV9NW38</accession>
<feature type="compositionally biased region" description="Low complexity" evidence="1">
    <location>
        <begin position="17"/>
        <end position="38"/>
    </location>
</feature>
<dbReference type="Pfam" id="PF22874">
    <property type="entry name" value="SBE2_M"/>
    <property type="match status" value="1"/>
</dbReference>
<dbReference type="SUPFAM" id="SSF47923">
    <property type="entry name" value="Ypt/Rab-GAP domain of gyp1p"/>
    <property type="match status" value="2"/>
</dbReference>
<dbReference type="InterPro" id="IPR053949">
    <property type="entry name" value="SBE2/SBE22_M"/>
</dbReference>
<dbReference type="PROSITE" id="PS50086">
    <property type="entry name" value="TBC_RABGAP"/>
    <property type="match status" value="1"/>
</dbReference>
<feature type="region of interest" description="Disordered" evidence="1">
    <location>
        <begin position="349"/>
        <end position="373"/>
    </location>
</feature>
<feature type="compositionally biased region" description="Low complexity" evidence="1">
    <location>
        <begin position="233"/>
        <end position="247"/>
    </location>
</feature>
<name>A0AAV9NW38_9PEZI</name>
<dbReference type="Proteomes" id="UP001337655">
    <property type="component" value="Unassembled WGS sequence"/>
</dbReference>
<evidence type="ECO:0000256" key="1">
    <source>
        <dbReference type="SAM" id="MobiDB-lite"/>
    </source>
</evidence>
<organism evidence="3 4">
    <name type="scientific">Saxophila tyrrhenica</name>
    <dbReference type="NCBI Taxonomy" id="1690608"/>
    <lineage>
        <taxon>Eukaryota</taxon>
        <taxon>Fungi</taxon>
        <taxon>Dikarya</taxon>
        <taxon>Ascomycota</taxon>
        <taxon>Pezizomycotina</taxon>
        <taxon>Dothideomycetes</taxon>
        <taxon>Dothideomycetidae</taxon>
        <taxon>Mycosphaerellales</taxon>
        <taxon>Extremaceae</taxon>
        <taxon>Saxophila</taxon>
    </lineage>
</organism>
<proteinExistence type="predicted"/>
<dbReference type="PANTHER" id="PTHR47219:SF15">
    <property type="entry name" value="TBC1 DOMAIN FAMILY MEMBER 12 ISOFORM X1"/>
    <property type="match status" value="1"/>
</dbReference>
<dbReference type="AlphaFoldDB" id="A0AAV9NW38"/>
<dbReference type="InterPro" id="IPR000195">
    <property type="entry name" value="Rab-GAP-TBC_dom"/>
</dbReference>
<gene>
    <name evidence="3" type="ORF">LTR77_010165</name>
</gene>
<protein>
    <recommendedName>
        <fullName evidence="2">Rab-GAP TBC domain-containing protein</fullName>
    </recommendedName>
</protein>
<dbReference type="Pfam" id="PF00566">
    <property type="entry name" value="RabGAP-TBC"/>
    <property type="match status" value="1"/>
</dbReference>
<dbReference type="Gene3D" id="1.10.472.80">
    <property type="entry name" value="Ypt/Rab-GAP domain of gyp1p, domain 3"/>
    <property type="match status" value="1"/>
</dbReference>
<dbReference type="SMART" id="SM00164">
    <property type="entry name" value="TBC"/>
    <property type="match status" value="1"/>
</dbReference>
<sequence length="767" mass="85862">MAVVVEEEREAAGNGEGNAPSSPPDLSYSKSSKSSSRSGDSDTDENVSMEKLEQLDEGSVDERDEVEHRDDSNLRAENRPTLRRPPQRSSFSPPLTMKEQKYPSLKGAVSGVLRDQSLSLPQRRGLRRGVTSPASPSFTMGGAQKTSSRSPSPKNLSRQSSMTISPQTYTGANGRLSTELRSPNTIGNMERRKSWQPGRKSVKQLEAECDNLDEEVPDEAVLENVPISPMPGQTRLSPRTSRSTTPSPHRRPPPQQHSTLHSVPSHTNLHSAKVPKNAKRPSAPTIMPNGQYGSPRSPRHVRPPMLQHSNTMPSHFMDPLMRRHRSKSWTEDLNEEAKALSAALEEYADRKSVERHGSGANSVSSSPPRADSMPKIQRAKTTIMDMPPLSYGSVMIDPLPSSKEKEAVLSKTRPSWLPPKDQKEDKKHIKEWEAMMARAAENERKRQLKEREAQEDSDEMKDNLARIWEQHVLQNWDIVIAEPRTRELWWRGVTPKSRGVVWQKAIGNELQLNVSSFEAALNRANALEEKTAQMSPDDRAGSDGAAWFAAIARDVPVTCPELREAEERTQFESALRDVLKAYAIYRRDVGYVYGTHLIAGLLCLHLRPVDAFISLANMLNRPLPLAFLAHDVTAMGRAYELVMSTLKYKLPRLHDHLVSDSILAGRIGEILDPMFRCLFAYHLPVGHVSRLWDVFAFEGDKVLIRAAVAVLVKLEPRLYGSREEILNIVGWQNEKGLDLGSEEEFMNAVRDAGKVDGRKEEVKPVYV</sequence>
<feature type="compositionally biased region" description="Polar residues" evidence="1">
    <location>
        <begin position="132"/>
        <end position="187"/>
    </location>
</feature>
<dbReference type="PANTHER" id="PTHR47219">
    <property type="entry name" value="RAB GTPASE-ACTIVATING PROTEIN 1-LIKE"/>
    <property type="match status" value="1"/>
</dbReference>
<dbReference type="Gene3D" id="1.10.10.750">
    <property type="entry name" value="Ypt/Rab-GAP domain of gyp1p, domain 1"/>
    <property type="match status" value="1"/>
</dbReference>
<evidence type="ECO:0000313" key="3">
    <source>
        <dbReference type="EMBL" id="KAK5164074.1"/>
    </source>
</evidence>
<dbReference type="RefSeq" id="XP_064654402.1">
    <property type="nucleotide sequence ID" value="XM_064807388.1"/>
</dbReference>
<dbReference type="InterPro" id="IPR035969">
    <property type="entry name" value="Rab-GAP_TBC_sf"/>
</dbReference>
<keyword evidence="4" id="KW-1185">Reference proteome</keyword>
<comment type="caution">
    <text evidence="3">The sequence shown here is derived from an EMBL/GenBank/DDBJ whole genome shotgun (WGS) entry which is preliminary data.</text>
</comment>
<feature type="compositionally biased region" description="Acidic residues" evidence="1">
    <location>
        <begin position="207"/>
        <end position="221"/>
    </location>
</feature>
<feature type="compositionally biased region" description="Polar residues" evidence="1">
    <location>
        <begin position="260"/>
        <end position="270"/>
    </location>
</feature>
<feature type="region of interest" description="Disordered" evidence="1">
    <location>
        <begin position="1"/>
        <end position="318"/>
    </location>
</feature>
<dbReference type="EMBL" id="JAVRRT010000021">
    <property type="protein sequence ID" value="KAK5164074.1"/>
    <property type="molecule type" value="Genomic_DNA"/>
</dbReference>
<reference evidence="3 4" key="1">
    <citation type="submission" date="2023-08" db="EMBL/GenBank/DDBJ databases">
        <title>Black Yeasts Isolated from many extreme environments.</title>
        <authorList>
            <person name="Coleine C."/>
            <person name="Stajich J.E."/>
            <person name="Selbmann L."/>
        </authorList>
    </citation>
    <scope>NUCLEOTIDE SEQUENCE [LARGE SCALE GENOMIC DNA]</scope>
    <source>
        <strain evidence="3 4">CCFEE 5935</strain>
    </source>
</reference>
<feature type="domain" description="Rab-GAP TBC" evidence="2">
    <location>
        <begin position="492"/>
        <end position="699"/>
    </location>
</feature>
<dbReference type="InterPro" id="IPR050302">
    <property type="entry name" value="Rab_GAP_TBC_domain"/>
</dbReference>
<dbReference type="GO" id="GO:0031267">
    <property type="term" value="F:small GTPase binding"/>
    <property type="evidence" value="ECO:0007669"/>
    <property type="project" value="TreeGrafter"/>
</dbReference>
<feature type="compositionally biased region" description="Basic and acidic residues" evidence="1">
    <location>
        <begin position="65"/>
        <end position="80"/>
    </location>
</feature>
<dbReference type="GO" id="GO:0005096">
    <property type="term" value="F:GTPase activator activity"/>
    <property type="evidence" value="ECO:0007669"/>
    <property type="project" value="TreeGrafter"/>
</dbReference>
<feature type="compositionally biased region" description="Acidic residues" evidence="1">
    <location>
        <begin position="55"/>
        <end position="64"/>
    </location>
</feature>
<evidence type="ECO:0000313" key="4">
    <source>
        <dbReference type="Proteomes" id="UP001337655"/>
    </source>
</evidence>
<evidence type="ECO:0000259" key="2">
    <source>
        <dbReference type="PROSITE" id="PS50086"/>
    </source>
</evidence>
<dbReference type="GeneID" id="89931494"/>